<evidence type="ECO:0000256" key="2">
    <source>
        <dbReference type="SAM" id="MobiDB-lite"/>
    </source>
</evidence>
<dbReference type="EMBL" id="JBGBPQ010000001">
    <property type="protein sequence ID" value="KAL1530536.1"/>
    <property type="molecule type" value="Genomic_DNA"/>
</dbReference>
<feature type="region of interest" description="Disordered" evidence="2">
    <location>
        <begin position="1"/>
        <end position="25"/>
    </location>
</feature>
<accession>A0AB34KCJ9</accession>
<evidence type="ECO:0000313" key="4">
    <source>
        <dbReference type="EMBL" id="KAL1530536.1"/>
    </source>
</evidence>
<comment type="caution">
    <text evidence="4">The sequence shown here is derived from an EMBL/GenBank/DDBJ whole genome shotgun (WGS) entry which is preliminary data.</text>
</comment>
<keyword evidence="1" id="KW-0106">Calcium</keyword>
<organism evidence="4 5">
    <name type="scientific">Prymnesium parvum</name>
    <name type="common">Toxic golden alga</name>
    <dbReference type="NCBI Taxonomy" id="97485"/>
    <lineage>
        <taxon>Eukaryota</taxon>
        <taxon>Haptista</taxon>
        <taxon>Haptophyta</taxon>
        <taxon>Prymnesiophyceae</taxon>
        <taxon>Prymnesiales</taxon>
        <taxon>Prymnesiaceae</taxon>
        <taxon>Prymnesium</taxon>
    </lineage>
</organism>
<dbReference type="AlphaFoldDB" id="A0AB34KCJ9"/>
<dbReference type="Gene3D" id="1.10.238.10">
    <property type="entry name" value="EF-hand"/>
    <property type="match status" value="1"/>
</dbReference>
<dbReference type="SMART" id="SM00054">
    <property type="entry name" value="EFh"/>
    <property type="match status" value="2"/>
</dbReference>
<dbReference type="InterPro" id="IPR002048">
    <property type="entry name" value="EF_hand_dom"/>
</dbReference>
<protein>
    <recommendedName>
        <fullName evidence="3">EF-hand domain-containing protein</fullName>
    </recommendedName>
</protein>
<evidence type="ECO:0000259" key="3">
    <source>
        <dbReference type="PROSITE" id="PS50222"/>
    </source>
</evidence>
<dbReference type="Proteomes" id="UP001515480">
    <property type="component" value="Unassembled WGS sequence"/>
</dbReference>
<dbReference type="Pfam" id="PF13499">
    <property type="entry name" value="EF-hand_7"/>
    <property type="match status" value="1"/>
</dbReference>
<evidence type="ECO:0000256" key="1">
    <source>
        <dbReference type="ARBA" id="ARBA00022837"/>
    </source>
</evidence>
<evidence type="ECO:0000313" key="5">
    <source>
        <dbReference type="Proteomes" id="UP001515480"/>
    </source>
</evidence>
<proteinExistence type="predicted"/>
<dbReference type="PROSITE" id="PS00018">
    <property type="entry name" value="EF_HAND_1"/>
    <property type="match status" value="1"/>
</dbReference>
<dbReference type="PROSITE" id="PS50222">
    <property type="entry name" value="EF_HAND_2"/>
    <property type="match status" value="1"/>
</dbReference>
<name>A0AB34KCJ9_PRYPA</name>
<keyword evidence="5" id="KW-1185">Reference proteome</keyword>
<reference evidence="4 5" key="1">
    <citation type="journal article" date="2024" name="Science">
        <title>Giant polyketide synthase enzymes in the biosynthesis of giant marine polyether toxins.</title>
        <authorList>
            <person name="Fallon T.R."/>
            <person name="Shende V.V."/>
            <person name="Wierzbicki I.H."/>
            <person name="Pendleton A.L."/>
            <person name="Watervoot N.F."/>
            <person name="Auber R.P."/>
            <person name="Gonzalez D.J."/>
            <person name="Wisecaver J.H."/>
            <person name="Moore B.S."/>
        </authorList>
    </citation>
    <scope>NUCLEOTIDE SEQUENCE [LARGE SCALE GENOMIC DNA]</scope>
    <source>
        <strain evidence="4 5">12B1</strain>
    </source>
</reference>
<dbReference type="InterPro" id="IPR011992">
    <property type="entry name" value="EF-hand-dom_pair"/>
</dbReference>
<dbReference type="InterPro" id="IPR018247">
    <property type="entry name" value="EF_Hand_1_Ca_BS"/>
</dbReference>
<feature type="domain" description="EF-hand" evidence="3">
    <location>
        <begin position="60"/>
        <end position="95"/>
    </location>
</feature>
<sequence>MGCGASKAPPSDEQPPPMEHRPSKEDTIEAVAIVVFQLIDVNEDGTIDIGEARKILTTIETEENARDFISTYDLDRSGMITQDEWVTYFSSMAESIGYSDALRLLKGLVQDIRDKESSCEPSTKA</sequence>
<dbReference type="CDD" id="cd00051">
    <property type="entry name" value="EFh"/>
    <property type="match status" value="1"/>
</dbReference>
<dbReference type="SUPFAM" id="SSF47473">
    <property type="entry name" value="EF-hand"/>
    <property type="match status" value="1"/>
</dbReference>
<dbReference type="GO" id="GO:0005509">
    <property type="term" value="F:calcium ion binding"/>
    <property type="evidence" value="ECO:0007669"/>
    <property type="project" value="InterPro"/>
</dbReference>
<gene>
    <name evidence="4" type="ORF">AB1Y20_001437</name>
</gene>